<proteinExistence type="predicted"/>
<organism evidence="3 4">
    <name type="scientific">Rhizobium etli (strain ATCC 51251 / DSM 11541 / JCM 21823 / NBRC 15573 / CFN 42)</name>
    <dbReference type="NCBI Taxonomy" id="347834"/>
    <lineage>
        <taxon>Bacteria</taxon>
        <taxon>Pseudomonadati</taxon>
        <taxon>Pseudomonadota</taxon>
        <taxon>Alphaproteobacteria</taxon>
        <taxon>Hyphomicrobiales</taxon>
        <taxon>Rhizobiaceae</taxon>
        <taxon>Rhizobium/Agrobacterium group</taxon>
        <taxon>Rhizobium</taxon>
    </lineage>
</organism>
<evidence type="ECO:0000313" key="3">
    <source>
        <dbReference type="EMBL" id="ABC91334.1"/>
    </source>
</evidence>
<dbReference type="Gene3D" id="3.30.70.1230">
    <property type="entry name" value="Nucleotide cyclase"/>
    <property type="match status" value="1"/>
</dbReference>
<dbReference type="SMART" id="SM00044">
    <property type="entry name" value="CYCc"/>
    <property type="match status" value="1"/>
</dbReference>
<reference evidence="3 4" key="1">
    <citation type="journal article" date="2006" name="Proc. Natl. Acad. Sci. U.S.A.">
        <title>The partitioned Rhizobium etli genome: genetic and metabolic redundancy in seven interacting replicons.</title>
        <authorList>
            <person name="Gonzalez V."/>
            <person name="Santamaria R.I."/>
            <person name="Bustos P."/>
            <person name="Hernandez-Gonzalez I."/>
            <person name="Medrano-Soto A."/>
            <person name="Moreno-Hagelsieb G."/>
            <person name="Janga S.C."/>
            <person name="Ramirez M.A."/>
            <person name="Jimenez-Jacinto V."/>
            <person name="Collado-Vides J."/>
            <person name="Davila G."/>
        </authorList>
    </citation>
    <scope>NUCLEOTIDE SEQUENCE [LARGE SCALE GENOMIC DNA]</scope>
    <source>
        <strain evidence="4">ATCC 51251 / DSM 11541 / JCM 21823 / NBRC 15573 / CFN 42</strain>
    </source>
</reference>
<dbReference type="PANTHER" id="PTHR43081:SF1">
    <property type="entry name" value="ADENYLATE CYCLASE, TERMINAL-DIFFERENTIATION SPECIFIC"/>
    <property type="match status" value="1"/>
</dbReference>
<evidence type="ECO:0000313" key="4">
    <source>
        <dbReference type="Proteomes" id="UP000001936"/>
    </source>
</evidence>
<dbReference type="EMBL" id="CP000133">
    <property type="protein sequence ID" value="ABC91334.1"/>
    <property type="molecule type" value="Genomic_DNA"/>
</dbReference>
<dbReference type="Proteomes" id="UP000001936">
    <property type="component" value="Chromosome"/>
</dbReference>
<accession>Q2K752</accession>
<dbReference type="InterPro" id="IPR050697">
    <property type="entry name" value="Adenylyl/Guanylyl_Cyclase_3/4"/>
</dbReference>
<feature type="region of interest" description="Disordered" evidence="1">
    <location>
        <begin position="1"/>
        <end position="47"/>
    </location>
</feature>
<dbReference type="InterPro" id="IPR001054">
    <property type="entry name" value="A/G_cyclase"/>
</dbReference>
<dbReference type="GO" id="GO:0035556">
    <property type="term" value="P:intracellular signal transduction"/>
    <property type="evidence" value="ECO:0007669"/>
    <property type="project" value="InterPro"/>
</dbReference>
<name>Q2K752_RHIEC</name>
<dbReference type="GO" id="GO:0004016">
    <property type="term" value="F:adenylate cyclase activity"/>
    <property type="evidence" value="ECO:0007669"/>
    <property type="project" value="UniProtKB-ARBA"/>
</dbReference>
<dbReference type="HOGENOM" id="CLU_094214_0_0_5"/>
<dbReference type="SUPFAM" id="SSF55073">
    <property type="entry name" value="Nucleotide cyclase"/>
    <property type="match status" value="1"/>
</dbReference>
<dbReference type="AlphaFoldDB" id="Q2K752"/>
<gene>
    <name evidence="3" type="ordered locus">RHE_CH02560</name>
</gene>
<dbReference type="PROSITE" id="PS50125">
    <property type="entry name" value="GUANYLATE_CYCLASE_2"/>
    <property type="match status" value="1"/>
</dbReference>
<feature type="compositionally biased region" description="Polar residues" evidence="1">
    <location>
        <begin position="1"/>
        <end position="25"/>
    </location>
</feature>
<dbReference type="PANTHER" id="PTHR43081">
    <property type="entry name" value="ADENYLATE CYCLASE, TERMINAL-DIFFERENTIATION SPECIFIC-RELATED"/>
    <property type="match status" value="1"/>
</dbReference>
<evidence type="ECO:0000256" key="1">
    <source>
        <dbReference type="SAM" id="MobiDB-lite"/>
    </source>
</evidence>
<dbReference type="Pfam" id="PF00211">
    <property type="entry name" value="Guanylate_cyc"/>
    <property type="match status" value="1"/>
</dbReference>
<dbReference type="GO" id="GO:0009190">
    <property type="term" value="P:cyclic nucleotide biosynthetic process"/>
    <property type="evidence" value="ECO:0007669"/>
    <property type="project" value="InterPro"/>
</dbReference>
<dbReference type="eggNOG" id="COG2114">
    <property type="taxonomic scope" value="Bacteria"/>
</dbReference>
<dbReference type="CDD" id="cd07302">
    <property type="entry name" value="CHD"/>
    <property type="match status" value="1"/>
</dbReference>
<dbReference type="InterPro" id="IPR029787">
    <property type="entry name" value="Nucleotide_cyclase"/>
</dbReference>
<protein>
    <submittedName>
        <fullName evidence="3">Probable adenylate cyclase protein</fullName>
    </submittedName>
</protein>
<sequence>MCLSSRGQRSWSAGQRSWSVDQRTGSARGRRNLLNQDNSCQKPHVDGSFTTAIGSRDMTTESTFTEQTRHGSARICRGCWDQMHMPIPIGGPLALPFRAFGITRSKMNPDICTICERSFQYVKKQRQITVDATILFADIRGFTDLSERIEAVRLSEIVSLFQDRCAQAIWAHDGIVNKQMGDGLMAIFNFPIIRKDHAGAAIRAAQEIQGNCAAALSGLALDALSGRTLGVGVGIHSGEVQIGEFSSFRSDFTAIGGVVNQAARLESQAAAGEILISAETAAKATDLVAGAEARMLALKGIEQPVQARVLVKR</sequence>
<evidence type="ECO:0000259" key="2">
    <source>
        <dbReference type="PROSITE" id="PS50125"/>
    </source>
</evidence>
<keyword evidence="4" id="KW-1185">Reference proteome</keyword>
<dbReference type="KEGG" id="ret:RHE_CH02560"/>
<feature type="domain" description="Guanylate cyclase" evidence="2">
    <location>
        <begin position="133"/>
        <end position="266"/>
    </location>
</feature>